<feature type="region of interest" description="Disordered" evidence="1">
    <location>
        <begin position="183"/>
        <end position="231"/>
    </location>
</feature>
<sequence length="231" mass="25246">VEITLRRRPQGSTGSRRGPTQTSRGCDSVTDFLAYPKEKGGLGLLMPGFFHKELRRVWASLNVNTGARDPGTCPWRGRSAGETYFNRLLAHQLPGRAATHCLQMCGLRQTGARGEGEAWLVLDHDTSCPKTAQTRTARHDTIVRVYTSACRGSSTRSWRSRHTATSRPEPEAGHLAIDKCRTIDGASPAPPDGPLLQREAQEAQGRDPRSSAGRTAPSTRSRRHLGVPCGR</sequence>
<organism evidence="2 3">
    <name type="scientific">Giardia intestinalis</name>
    <name type="common">Giardia lamblia</name>
    <dbReference type="NCBI Taxonomy" id="5741"/>
    <lineage>
        <taxon>Eukaryota</taxon>
        <taxon>Metamonada</taxon>
        <taxon>Diplomonadida</taxon>
        <taxon>Hexamitidae</taxon>
        <taxon>Giardiinae</taxon>
        <taxon>Giardia</taxon>
    </lineage>
</organism>
<reference evidence="2 3" key="2">
    <citation type="journal article" date="2013" name="Genome Biol. Evol.">
        <title>Genome sequencing of Giardia lamblia genotypes A2 and B isolates (DH and GS) and comparative analysis with the genomes of genotypes A1 and E (WB and Pig).</title>
        <authorList>
            <person name="Adam R.D."/>
            <person name="Dahlstrom E.W."/>
            <person name="Martens C.A."/>
            <person name="Bruno D.P."/>
            <person name="Barbian K.D."/>
            <person name="Ricklefs S.M."/>
            <person name="Hernandez M.M."/>
            <person name="Narla N.P."/>
            <person name="Patel R.B."/>
            <person name="Porcella S.F."/>
            <person name="Nash T.E."/>
        </authorList>
    </citation>
    <scope>NUCLEOTIDE SEQUENCE [LARGE SCALE GENOMIC DNA]</scope>
    <source>
        <strain evidence="2 3">GS</strain>
    </source>
</reference>
<feature type="non-terminal residue" evidence="2">
    <location>
        <position position="1"/>
    </location>
</feature>
<accession>V6TN86</accession>
<protein>
    <submittedName>
        <fullName evidence="2">Uncharacterized protein</fullName>
    </submittedName>
</protein>
<dbReference type="Proteomes" id="UP000018040">
    <property type="component" value="Unassembled WGS sequence"/>
</dbReference>
<feature type="compositionally biased region" description="Basic and acidic residues" evidence="1">
    <location>
        <begin position="199"/>
        <end position="209"/>
    </location>
</feature>
<dbReference type="AlphaFoldDB" id="V6TN86"/>
<gene>
    <name evidence="2" type="ORF">GSB_152570</name>
</gene>
<comment type="caution">
    <text evidence="2">The sequence shown here is derived from an EMBL/GenBank/DDBJ whole genome shotgun (WGS) entry which is preliminary data.</text>
</comment>
<evidence type="ECO:0000313" key="2">
    <source>
        <dbReference type="EMBL" id="ESU40094.1"/>
    </source>
</evidence>
<name>V6TN86_GIAIN</name>
<feature type="region of interest" description="Disordered" evidence="1">
    <location>
        <begin position="1"/>
        <end position="25"/>
    </location>
</feature>
<evidence type="ECO:0000256" key="1">
    <source>
        <dbReference type="SAM" id="MobiDB-lite"/>
    </source>
</evidence>
<proteinExistence type="predicted"/>
<feature type="compositionally biased region" description="Polar residues" evidence="1">
    <location>
        <begin position="10"/>
        <end position="25"/>
    </location>
</feature>
<dbReference type="EMBL" id="AHHH01000328">
    <property type="protein sequence ID" value="ESU40094.1"/>
    <property type="molecule type" value="Genomic_DNA"/>
</dbReference>
<evidence type="ECO:0000313" key="3">
    <source>
        <dbReference type="Proteomes" id="UP000018040"/>
    </source>
</evidence>
<dbReference type="VEuPathDB" id="GiardiaDB:DHA2_152757"/>
<reference evidence="3" key="1">
    <citation type="submission" date="2012-02" db="EMBL/GenBank/DDBJ databases">
        <title>Genome sequencing of Giardia lamblia Genotypes A2 and B isolates (DH and GS) and comparative analysis with the genomes of Genotypes A1 and E (WB and Pig).</title>
        <authorList>
            <person name="Adam R."/>
            <person name="Dahlstrom E."/>
            <person name="Martens C."/>
            <person name="Bruno D."/>
            <person name="Barbian K."/>
            <person name="Porcella S.F."/>
            <person name="Nash T."/>
        </authorList>
    </citation>
    <scope>NUCLEOTIDE SEQUENCE</scope>
    <source>
        <strain evidence="3">GS</strain>
    </source>
</reference>